<dbReference type="EMBL" id="LNXX01000027">
    <property type="protein sequence ID" value="KTC86219.1"/>
    <property type="molecule type" value="Genomic_DNA"/>
</dbReference>
<evidence type="ECO:0000313" key="2">
    <source>
        <dbReference type="EMBL" id="STX36457.1"/>
    </source>
</evidence>
<dbReference type="Proteomes" id="UP000255316">
    <property type="component" value="Unassembled WGS sequence"/>
</dbReference>
<accession>A0A378IMJ1</accession>
<dbReference type="EMBL" id="UGNX01000001">
    <property type="protein sequence ID" value="STX36457.1"/>
    <property type="molecule type" value="Genomic_DNA"/>
</dbReference>
<dbReference type="OrthoDB" id="5641845at2"/>
<organism evidence="2 4">
    <name type="scientific">Legionella cincinnatiensis</name>
    <dbReference type="NCBI Taxonomy" id="28085"/>
    <lineage>
        <taxon>Bacteria</taxon>
        <taxon>Pseudomonadati</taxon>
        <taxon>Pseudomonadota</taxon>
        <taxon>Gammaproteobacteria</taxon>
        <taxon>Legionellales</taxon>
        <taxon>Legionellaceae</taxon>
        <taxon>Legionella</taxon>
    </lineage>
</organism>
<dbReference type="Proteomes" id="UP000054854">
    <property type="component" value="Unassembled WGS sequence"/>
</dbReference>
<evidence type="ECO:0000313" key="4">
    <source>
        <dbReference type="Proteomes" id="UP000255316"/>
    </source>
</evidence>
<evidence type="ECO:0000313" key="3">
    <source>
        <dbReference type="Proteomes" id="UP000054854"/>
    </source>
</evidence>
<protein>
    <submittedName>
        <fullName evidence="2">Uncharacterized protein</fullName>
    </submittedName>
</protein>
<reference evidence="2 4" key="2">
    <citation type="submission" date="2018-06" db="EMBL/GenBank/DDBJ databases">
        <authorList>
            <consortium name="Pathogen Informatics"/>
            <person name="Doyle S."/>
        </authorList>
    </citation>
    <scope>NUCLEOTIDE SEQUENCE [LARGE SCALE GENOMIC DNA]</scope>
    <source>
        <strain evidence="2 4">NCTC12438</strain>
    </source>
</reference>
<name>A0A378IMJ1_9GAMM</name>
<sequence>MEVSLELPIKHYSTIKRNFWVALGGLVFASTVTHANTHCPDLNIEAFCRNGSWQITITPNAPYWGLMGESVNGHHCTSNEQANDVRWNYAFSSARMGIVGCNYKLFSSMFNQIGLIQIKSTQYIRSGDNWEKESYPGNWTCHESQETCLFR</sequence>
<evidence type="ECO:0000313" key="1">
    <source>
        <dbReference type="EMBL" id="KTC86219.1"/>
    </source>
</evidence>
<keyword evidence="3" id="KW-1185">Reference proteome</keyword>
<proteinExistence type="predicted"/>
<gene>
    <name evidence="1" type="ORF">Lcin_1679</name>
    <name evidence="2" type="ORF">NCTC12438_03089</name>
</gene>
<reference evidence="1 3" key="1">
    <citation type="submission" date="2015-11" db="EMBL/GenBank/DDBJ databases">
        <title>Genomic analysis of 38 Legionella species identifies large and diverse effector repertoires.</title>
        <authorList>
            <person name="Burstein D."/>
            <person name="Amaro F."/>
            <person name="Zusman T."/>
            <person name="Lifshitz Z."/>
            <person name="Cohen O."/>
            <person name="Gilbert J.A."/>
            <person name="Pupko T."/>
            <person name="Shuman H.A."/>
            <person name="Segal G."/>
        </authorList>
    </citation>
    <scope>NUCLEOTIDE SEQUENCE [LARGE SCALE GENOMIC DNA]</scope>
    <source>
        <strain evidence="1 3">CDC#72-OH-14</strain>
    </source>
</reference>
<dbReference type="RefSeq" id="WP_058464854.1">
    <property type="nucleotide sequence ID" value="NZ_CAAAHQ010000019.1"/>
</dbReference>
<dbReference type="AlphaFoldDB" id="A0A378IMJ1"/>